<proteinExistence type="predicted"/>
<reference evidence="1" key="1">
    <citation type="submission" date="2019-03" db="EMBL/GenBank/DDBJ databases">
        <title>Single cell metagenomics reveals metabolic interactions within the superorganism composed of flagellate Streblomastix strix and complex community of Bacteroidetes bacteria on its surface.</title>
        <authorList>
            <person name="Treitli S.C."/>
            <person name="Kolisko M."/>
            <person name="Husnik F."/>
            <person name="Keeling P."/>
            <person name="Hampl V."/>
        </authorList>
    </citation>
    <scope>NUCLEOTIDE SEQUENCE</scope>
    <source>
        <strain evidence="1">STM</strain>
    </source>
</reference>
<gene>
    <name evidence="1" type="ORF">EZS27_008207</name>
</gene>
<dbReference type="SUPFAM" id="SSF52540">
    <property type="entry name" value="P-loop containing nucleoside triphosphate hydrolases"/>
    <property type="match status" value="1"/>
</dbReference>
<feature type="non-terminal residue" evidence="1">
    <location>
        <position position="1"/>
    </location>
</feature>
<evidence type="ECO:0008006" key="2">
    <source>
        <dbReference type="Google" id="ProtNLM"/>
    </source>
</evidence>
<dbReference type="EMBL" id="SNRY01000232">
    <property type="protein sequence ID" value="KAA6344158.1"/>
    <property type="molecule type" value="Genomic_DNA"/>
</dbReference>
<evidence type="ECO:0000313" key="1">
    <source>
        <dbReference type="EMBL" id="KAA6344158.1"/>
    </source>
</evidence>
<dbReference type="InterPro" id="IPR027417">
    <property type="entry name" value="P-loop_NTPase"/>
</dbReference>
<dbReference type="Gene3D" id="3.40.50.300">
    <property type="entry name" value="P-loop containing nucleotide triphosphate hydrolases"/>
    <property type="match status" value="1"/>
</dbReference>
<comment type="caution">
    <text evidence="1">The sequence shown here is derived from an EMBL/GenBank/DDBJ whole genome shotgun (WGS) entry which is preliminary data.</text>
</comment>
<sequence>NCLYTPLKHIKVEIDTIHGVKGETHDATLVLETQNKYKDITFSLKTNTINPTKIKFRKQLYVATTRAKSLLCVAVEDTQSNRQGLSDTSFPKIKE</sequence>
<dbReference type="AlphaFoldDB" id="A0A5J4SE53"/>
<organism evidence="1">
    <name type="scientific">termite gut metagenome</name>
    <dbReference type="NCBI Taxonomy" id="433724"/>
    <lineage>
        <taxon>unclassified sequences</taxon>
        <taxon>metagenomes</taxon>
        <taxon>organismal metagenomes</taxon>
    </lineage>
</organism>
<accession>A0A5J4SE53</accession>
<protein>
    <recommendedName>
        <fullName evidence="2">UvrD-like helicase C-terminal domain-containing protein</fullName>
    </recommendedName>
</protein>
<name>A0A5J4SE53_9ZZZZ</name>